<evidence type="ECO:0000313" key="3">
    <source>
        <dbReference type="Proteomes" id="UP000249555"/>
    </source>
</evidence>
<evidence type="ECO:0000256" key="1">
    <source>
        <dbReference type="SAM" id="MobiDB-lite"/>
    </source>
</evidence>
<feature type="region of interest" description="Disordered" evidence="1">
    <location>
        <begin position="1"/>
        <end position="24"/>
    </location>
</feature>
<reference evidence="2 3" key="1">
    <citation type="submission" date="2017-08" db="EMBL/GenBank/DDBJ databases">
        <title>Infants hospitalized years apart are colonized by the same room-sourced microbial strains.</title>
        <authorList>
            <person name="Brooks B."/>
            <person name="Olm M.R."/>
            <person name="Firek B.A."/>
            <person name="Baker R."/>
            <person name="Thomas B.C."/>
            <person name="Morowitz M.J."/>
            <person name="Banfield J.F."/>
        </authorList>
    </citation>
    <scope>NUCLEOTIDE SEQUENCE [LARGE SCALE GENOMIC DNA]</scope>
    <source>
        <strain evidence="2">S2_018_000_R3_119</strain>
    </source>
</reference>
<organism evidence="2 3">
    <name type="scientific">Sphingomonas taxi</name>
    <dbReference type="NCBI Taxonomy" id="1549858"/>
    <lineage>
        <taxon>Bacteria</taxon>
        <taxon>Pseudomonadati</taxon>
        <taxon>Pseudomonadota</taxon>
        <taxon>Alphaproteobacteria</taxon>
        <taxon>Sphingomonadales</taxon>
        <taxon>Sphingomonadaceae</taxon>
        <taxon>Sphingomonas</taxon>
    </lineage>
</organism>
<gene>
    <name evidence="2" type="ORF">DI640_09030</name>
</gene>
<proteinExistence type="predicted"/>
<evidence type="ECO:0000313" key="2">
    <source>
        <dbReference type="EMBL" id="PZO73823.1"/>
    </source>
</evidence>
<name>A0A2W4YV68_9SPHN</name>
<accession>A0A2W4YV68</accession>
<dbReference type="EMBL" id="QFMX01000007">
    <property type="protein sequence ID" value="PZO73823.1"/>
    <property type="molecule type" value="Genomic_DNA"/>
</dbReference>
<dbReference type="AlphaFoldDB" id="A0A2W4YV68"/>
<comment type="caution">
    <text evidence="2">The sequence shown here is derived from an EMBL/GenBank/DDBJ whole genome shotgun (WGS) entry which is preliminary data.</text>
</comment>
<dbReference type="Proteomes" id="UP000249555">
    <property type="component" value="Unassembled WGS sequence"/>
</dbReference>
<sequence>MARRCGSIGPTHPRPLPSREGRASYFDDERRALVSPSEGQALMVDSDSVVVAGSGEPLAEMGVAPSANVQAVAQ</sequence>
<protein>
    <submittedName>
        <fullName evidence="2">Uncharacterized protein</fullName>
    </submittedName>
</protein>